<comment type="caution">
    <text evidence="1">The sequence shown here is derived from an EMBL/GenBank/DDBJ whole genome shotgun (WGS) entry which is preliminary data.</text>
</comment>
<accession>X1I979</accession>
<organism evidence="1">
    <name type="scientific">marine sediment metagenome</name>
    <dbReference type="NCBI Taxonomy" id="412755"/>
    <lineage>
        <taxon>unclassified sequences</taxon>
        <taxon>metagenomes</taxon>
        <taxon>ecological metagenomes</taxon>
    </lineage>
</organism>
<dbReference type="EMBL" id="BARU01034634">
    <property type="protein sequence ID" value="GAH65840.1"/>
    <property type="molecule type" value="Genomic_DNA"/>
</dbReference>
<protein>
    <submittedName>
        <fullName evidence="1">Uncharacterized protein</fullName>
    </submittedName>
</protein>
<feature type="non-terminal residue" evidence="1">
    <location>
        <position position="1"/>
    </location>
</feature>
<reference evidence="1" key="1">
    <citation type="journal article" date="2014" name="Front. Microbiol.">
        <title>High frequency of phylogenetically diverse reductive dehalogenase-homologous genes in deep subseafloor sedimentary metagenomes.</title>
        <authorList>
            <person name="Kawai M."/>
            <person name="Futagami T."/>
            <person name="Toyoda A."/>
            <person name="Takaki Y."/>
            <person name="Nishi S."/>
            <person name="Hori S."/>
            <person name="Arai W."/>
            <person name="Tsubouchi T."/>
            <person name="Morono Y."/>
            <person name="Uchiyama I."/>
            <person name="Ito T."/>
            <person name="Fujiyama A."/>
            <person name="Inagaki F."/>
            <person name="Takami H."/>
        </authorList>
    </citation>
    <scope>NUCLEOTIDE SEQUENCE</scope>
    <source>
        <strain evidence="1">Expedition CK06-06</strain>
    </source>
</reference>
<name>X1I979_9ZZZZ</name>
<evidence type="ECO:0000313" key="1">
    <source>
        <dbReference type="EMBL" id="GAH65840.1"/>
    </source>
</evidence>
<sequence>REVGVSLEWYKRGEGKIWQWTQPIYRNLKTGRFMPKFDAASRIEVWKKGL</sequence>
<proteinExistence type="predicted"/>
<dbReference type="AlphaFoldDB" id="X1I979"/>
<gene>
    <name evidence="1" type="ORF">S03H2_54334</name>
</gene>